<evidence type="ECO:0000259" key="1">
    <source>
        <dbReference type="PROSITE" id="PS01124"/>
    </source>
</evidence>
<proteinExistence type="predicted"/>
<feature type="domain" description="HTH araC/xylS-type" evidence="1">
    <location>
        <begin position="1"/>
        <end position="68"/>
    </location>
</feature>
<gene>
    <name evidence="2" type="ORF">ADK38_10135</name>
</gene>
<dbReference type="Gene3D" id="1.10.10.60">
    <property type="entry name" value="Homeodomain-like"/>
    <property type="match status" value="1"/>
</dbReference>
<feature type="non-terminal residue" evidence="2">
    <location>
        <position position="1"/>
    </location>
</feature>
<dbReference type="InterPro" id="IPR018060">
    <property type="entry name" value="HTH_AraC"/>
</dbReference>
<reference evidence="2 3" key="1">
    <citation type="submission" date="2015-07" db="EMBL/GenBank/DDBJ databases">
        <authorList>
            <person name="Ju K.-S."/>
            <person name="Doroghazi J.R."/>
            <person name="Metcalf W.W."/>
        </authorList>
    </citation>
    <scope>NUCLEOTIDE SEQUENCE [LARGE SCALE GENOMIC DNA]</scope>
    <source>
        <strain evidence="2 3">NRRL B-3589</strain>
    </source>
</reference>
<organism evidence="2 3">
    <name type="scientific">Streptomyces varsoviensis</name>
    <dbReference type="NCBI Taxonomy" id="67373"/>
    <lineage>
        <taxon>Bacteria</taxon>
        <taxon>Bacillati</taxon>
        <taxon>Actinomycetota</taxon>
        <taxon>Actinomycetes</taxon>
        <taxon>Kitasatosporales</taxon>
        <taxon>Streptomycetaceae</taxon>
        <taxon>Streptomyces</taxon>
    </lineage>
</organism>
<evidence type="ECO:0000313" key="2">
    <source>
        <dbReference type="EMBL" id="KOG90185.1"/>
    </source>
</evidence>
<protein>
    <submittedName>
        <fullName evidence="2">Transcriptional regulator</fullName>
    </submittedName>
</protein>
<sequence>FRAAVERGFATSHRVADYARTLGYSPRTLSHASLAAAGVGAKEFIDRRVVLEAKRLLAHSELPAARIA</sequence>
<dbReference type="PROSITE" id="PS01124">
    <property type="entry name" value="HTH_ARAC_FAMILY_2"/>
    <property type="match status" value="1"/>
</dbReference>
<name>A0ABR5J9X8_9ACTN</name>
<accession>A0ABR5J9X8</accession>
<dbReference type="EMBL" id="LGUT01000854">
    <property type="protein sequence ID" value="KOG90185.1"/>
    <property type="molecule type" value="Genomic_DNA"/>
</dbReference>
<dbReference type="Proteomes" id="UP000037020">
    <property type="component" value="Unassembled WGS sequence"/>
</dbReference>
<dbReference type="Pfam" id="PF12833">
    <property type="entry name" value="HTH_18"/>
    <property type="match status" value="1"/>
</dbReference>
<comment type="caution">
    <text evidence="2">The sequence shown here is derived from an EMBL/GenBank/DDBJ whole genome shotgun (WGS) entry which is preliminary data.</text>
</comment>
<feature type="non-terminal residue" evidence="2">
    <location>
        <position position="68"/>
    </location>
</feature>
<keyword evidence="3" id="KW-1185">Reference proteome</keyword>
<evidence type="ECO:0000313" key="3">
    <source>
        <dbReference type="Proteomes" id="UP000037020"/>
    </source>
</evidence>